<name>A0A2J6RAM8_HYAVF</name>
<accession>A0A2J6RAM8</accession>
<keyword evidence="2" id="KW-1185">Reference proteome</keyword>
<dbReference type="EMBL" id="KZ613952">
    <property type="protein sequence ID" value="PMD35570.1"/>
    <property type="molecule type" value="Genomic_DNA"/>
</dbReference>
<organism evidence="1 2">
    <name type="scientific">Hyaloscypha variabilis (strain UAMH 11265 / GT02V1 / F)</name>
    <name type="common">Meliniomyces variabilis</name>
    <dbReference type="NCBI Taxonomy" id="1149755"/>
    <lineage>
        <taxon>Eukaryota</taxon>
        <taxon>Fungi</taxon>
        <taxon>Dikarya</taxon>
        <taxon>Ascomycota</taxon>
        <taxon>Pezizomycotina</taxon>
        <taxon>Leotiomycetes</taxon>
        <taxon>Helotiales</taxon>
        <taxon>Hyaloscyphaceae</taxon>
        <taxon>Hyaloscypha</taxon>
        <taxon>Hyaloscypha variabilis</taxon>
    </lineage>
</organism>
<proteinExistence type="predicted"/>
<gene>
    <name evidence="1" type="ORF">L207DRAFT_516520</name>
</gene>
<evidence type="ECO:0000313" key="1">
    <source>
        <dbReference type="EMBL" id="PMD35570.1"/>
    </source>
</evidence>
<protein>
    <submittedName>
        <fullName evidence="1">Uncharacterized protein</fullName>
    </submittedName>
</protein>
<dbReference type="AlphaFoldDB" id="A0A2J6RAM8"/>
<dbReference type="Proteomes" id="UP000235786">
    <property type="component" value="Unassembled WGS sequence"/>
</dbReference>
<sequence length="94" mass="10140">MYRSPVRWSAWPACFMSCSNRPLCTAAQAQARCCADDLQAFPPAVLSRAGKGKEKGGGKRNPKIPVCGSANEKMLRSRILLLPVNGTSGDMTVR</sequence>
<evidence type="ECO:0000313" key="2">
    <source>
        <dbReference type="Proteomes" id="UP000235786"/>
    </source>
</evidence>
<reference evidence="1 2" key="1">
    <citation type="submission" date="2016-04" db="EMBL/GenBank/DDBJ databases">
        <title>A degradative enzymes factory behind the ericoid mycorrhizal symbiosis.</title>
        <authorList>
            <consortium name="DOE Joint Genome Institute"/>
            <person name="Martino E."/>
            <person name="Morin E."/>
            <person name="Grelet G."/>
            <person name="Kuo A."/>
            <person name="Kohler A."/>
            <person name="Daghino S."/>
            <person name="Barry K."/>
            <person name="Choi C."/>
            <person name="Cichocki N."/>
            <person name="Clum A."/>
            <person name="Copeland A."/>
            <person name="Hainaut M."/>
            <person name="Haridas S."/>
            <person name="Labutti K."/>
            <person name="Lindquist E."/>
            <person name="Lipzen A."/>
            <person name="Khouja H.-R."/>
            <person name="Murat C."/>
            <person name="Ohm R."/>
            <person name="Olson A."/>
            <person name="Spatafora J."/>
            <person name="Veneault-Fourrey C."/>
            <person name="Henrissat B."/>
            <person name="Grigoriev I."/>
            <person name="Martin F."/>
            <person name="Perotto S."/>
        </authorList>
    </citation>
    <scope>NUCLEOTIDE SEQUENCE [LARGE SCALE GENOMIC DNA]</scope>
    <source>
        <strain evidence="1 2">F</strain>
    </source>
</reference>